<dbReference type="OrthoDB" id="1326385at2"/>
<keyword evidence="1" id="KW-0812">Transmembrane</keyword>
<dbReference type="InterPro" id="IPR050834">
    <property type="entry name" value="Glycosyltransf_2"/>
</dbReference>
<keyword evidence="1" id="KW-1133">Transmembrane helix</keyword>
<dbReference type="AlphaFoldDB" id="A0A2U2X4X0"/>
<proteinExistence type="predicted"/>
<evidence type="ECO:0000256" key="1">
    <source>
        <dbReference type="SAM" id="Phobius"/>
    </source>
</evidence>
<evidence type="ECO:0000313" key="3">
    <source>
        <dbReference type="EMBL" id="PWH82794.1"/>
    </source>
</evidence>
<evidence type="ECO:0000259" key="2">
    <source>
        <dbReference type="Pfam" id="PF00535"/>
    </source>
</evidence>
<organism evidence="3 4">
    <name type="scientific">Algibacter marinivivus</name>
    <dbReference type="NCBI Taxonomy" id="2100723"/>
    <lineage>
        <taxon>Bacteria</taxon>
        <taxon>Pseudomonadati</taxon>
        <taxon>Bacteroidota</taxon>
        <taxon>Flavobacteriia</taxon>
        <taxon>Flavobacteriales</taxon>
        <taxon>Flavobacteriaceae</taxon>
        <taxon>Algibacter</taxon>
    </lineage>
</organism>
<accession>A0A2U2X4X0</accession>
<keyword evidence="1" id="KW-0472">Membrane</keyword>
<feature type="transmembrane region" description="Helical" evidence="1">
    <location>
        <begin position="183"/>
        <end position="200"/>
    </location>
</feature>
<name>A0A2U2X4X0_9FLAO</name>
<dbReference type="EMBL" id="QFRI01000002">
    <property type="protein sequence ID" value="PWH82794.1"/>
    <property type="molecule type" value="Genomic_DNA"/>
</dbReference>
<dbReference type="SUPFAM" id="SSF53448">
    <property type="entry name" value="Nucleotide-diphospho-sugar transferases"/>
    <property type="match status" value="1"/>
</dbReference>
<protein>
    <submittedName>
        <fullName evidence="3">Glycosyltransferase family 2 protein</fullName>
    </submittedName>
</protein>
<dbReference type="Gene3D" id="3.90.550.10">
    <property type="entry name" value="Spore Coat Polysaccharide Biosynthesis Protein SpsA, Chain A"/>
    <property type="match status" value="1"/>
</dbReference>
<dbReference type="GO" id="GO:0016740">
    <property type="term" value="F:transferase activity"/>
    <property type="evidence" value="ECO:0007669"/>
    <property type="project" value="UniProtKB-KW"/>
</dbReference>
<reference evidence="3 4" key="1">
    <citation type="submission" date="2018-05" db="EMBL/GenBank/DDBJ databases">
        <title>Algibacter marinivivus sp. nov., isolated from sample around a algae.</title>
        <authorList>
            <person name="Zhong X."/>
        </authorList>
    </citation>
    <scope>NUCLEOTIDE SEQUENCE [LARGE SCALE GENOMIC DNA]</scope>
    <source>
        <strain evidence="3 4">ZY111</strain>
    </source>
</reference>
<feature type="domain" description="Glycosyltransferase 2-like" evidence="2">
    <location>
        <begin position="242"/>
        <end position="350"/>
    </location>
</feature>
<dbReference type="PANTHER" id="PTHR43685:SF2">
    <property type="entry name" value="GLYCOSYLTRANSFERASE 2-LIKE DOMAIN-CONTAINING PROTEIN"/>
    <property type="match status" value="1"/>
</dbReference>
<reference evidence="4" key="3">
    <citation type="submission" date="2018-05" db="EMBL/GenBank/DDBJ databases">
        <authorList>
            <person name="Lu D."/>
        </authorList>
    </citation>
    <scope>NUCLEOTIDE SEQUENCE [LARGE SCALE GENOMIC DNA]</scope>
    <source>
        <strain evidence="4">ZY111</strain>
    </source>
</reference>
<dbReference type="PANTHER" id="PTHR43685">
    <property type="entry name" value="GLYCOSYLTRANSFERASE"/>
    <property type="match status" value="1"/>
</dbReference>
<gene>
    <name evidence="3" type="ORF">DIS18_11230</name>
</gene>
<sequence length="513" mass="59948">MIYLIHKNNSVQKVLNDSLNELPFEKSKSITSTLYELAKTYPEALLIWCYQDYFDLIDKDSLSTIFHHKRIFASYTVNLENFLPEQIGFVDQSIYLKVNKTNTYPTWLMSSDVGGVHLSLLNTAFSAFNKYKDFDYYLNCLAKTAMSQGLFCYSEPRLFLEKPKSEVNNKATIYQLFKFVKTNYKWVWSYILFFCFVIYLKRFPLLPFLRTLFYSRDNLELDFSSIPLNSNRKVISQKSIDVIIPTIGRKPYLYDVLKDLSKQTILPNNVIIVEQNPLLDSKSELDYLTSEEWPFKIKHRFIHKSGVCNARNIAISLVESEWVFFGDDDIRFEKDLLEKSFSRIESLGVKSINLACLQVDEVQKYLKIAQTPIFGSGTSIVKSELLEHIKFNLSYEYGYGEDSDFGMQIRNLGADVISVPDIIITHLKAPVGGYRIKVEHPWFDEDILPKPAPTIMLLNLNYFTKSQVQAYKLLLFIKFYKHQKIKNPFRYISLMNKKWDVSLFWAKKLQAYA</sequence>
<dbReference type="Proteomes" id="UP000245375">
    <property type="component" value="Unassembled WGS sequence"/>
</dbReference>
<dbReference type="InterPro" id="IPR001173">
    <property type="entry name" value="Glyco_trans_2-like"/>
</dbReference>
<dbReference type="InterPro" id="IPR029044">
    <property type="entry name" value="Nucleotide-diphossugar_trans"/>
</dbReference>
<reference evidence="4" key="2">
    <citation type="submission" date="2018-05" db="EMBL/GenBank/DDBJ databases">
        <title>Algibacter marinivivus sp. nov., isolated from sample around a algae.</title>
        <authorList>
            <person name="Lu D."/>
        </authorList>
    </citation>
    <scope>NUCLEOTIDE SEQUENCE [LARGE SCALE GENOMIC DNA]</scope>
    <source>
        <strain evidence="4">ZY111</strain>
    </source>
</reference>
<dbReference type="RefSeq" id="WP_109353149.1">
    <property type="nucleotide sequence ID" value="NZ_QFRI01000002.1"/>
</dbReference>
<dbReference type="Pfam" id="PF00535">
    <property type="entry name" value="Glycos_transf_2"/>
    <property type="match status" value="1"/>
</dbReference>
<evidence type="ECO:0000313" key="4">
    <source>
        <dbReference type="Proteomes" id="UP000245375"/>
    </source>
</evidence>
<keyword evidence="4" id="KW-1185">Reference proteome</keyword>
<dbReference type="CDD" id="cd00761">
    <property type="entry name" value="Glyco_tranf_GTA_type"/>
    <property type="match status" value="1"/>
</dbReference>
<comment type="caution">
    <text evidence="3">The sequence shown here is derived from an EMBL/GenBank/DDBJ whole genome shotgun (WGS) entry which is preliminary data.</text>
</comment>
<keyword evidence="3" id="KW-0808">Transferase</keyword>